<evidence type="ECO:0000313" key="2">
    <source>
        <dbReference type="EMBL" id="CAK9179019.1"/>
    </source>
</evidence>
<keyword evidence="3" id="KW-1185">Reference proteome</keyword>
<accession>A0ABC8UB68</accession>
<proteinExistence type="predicted"/>
<dbReference type="EMBL" id="CAUOFW020007391">
    <property type="protein sequence ID" value="CAK9179019.1"/>
    <property type="molecule type" value="Genomic_DNA"/>
</dbReference>
<gene>
    <name evidence="2" type="ORF">ILEXP_LOCUS48957</name>
</gene>
<feature type="compositionally biased region" description="Basic and acidic residues" evidence="1">
    <location>
        <begin position="228"/>
        <end position="237"/>
    </location>
</feature>
<protein>
    <submittedName>
        <fullName evidence="2">Uncharacterized protein</fullName>
    </submittedName>
</protein>
<evidence type="ECO:0000256" key="1">
    <source>
        <dbReference type="SAM" id="MobiDB-lite"/>
    </source>
</evidence>
<comment type="caution">
    <text evidence="2">The sequence shown here is derived from an EMBL/GenBank/DDBJ whole genome shotgun (WGS) entry which is preliminary data.</text>
</comment>
<name>A0ABC8UB68_9AQUA</name>
<evidence type="ECO:0000313" key="3">
    <source>
        <dbReference type="Proteomes" id="UP001642360"/>
    </source>
</evidence>
<feature type="region of interest" description="Disordered" evidence="1">
    <location>
        <begin position="217"/>
        <end position="237"/>
    </location>
</feature>
<organism evidence="2 3">
    <name type="scientific">Ilex paraguariensis</name>
    <name type="common">yerba mate</name>
    <dbReference type="NCBI Taxonomy" id="185542"/>
    <lineage>
        <taxon>Eukaryota</taxon>
        <taxon>Viridiplantae</taxon>
        <taxon>Streptophyta</taxon>
        <taxon>Embryophyta</taxon>
        <taxon>Tracheophyta</taxon>
        <taxon>Spermatophyta</taxon>
        <taxon>Magnoliopsida</taxon>
        <taxon>eudicotyledons</taxon>
        <taxon>Gunneridae</taxon>
        <taxon>Pentapetalae</taxon>
        <taxon>asterids</taxon>
        <taxon>campanulids</taxon>
        <taxon>Aquifoliales</taxon>
        <taxon>Aquifoliaceae</taxon>
        <taxon>Ilex</taxon>
    </lineage>
</organism>
<reference evidence="2 3" key="1">
    <citation type="submission" date="2024-02" db="EMBL/GenBank/DDBJ databases">
        <authorList>
            <person name="Vignale AGUSTIN F."/>
            <person name="Sosa J E."/>
            <person name="Modenutti C."/>
        </authorList>
    </citation>
    <scope>NUCLEOTIDE SEQUENCE [LARGE SCALE GENOMIC DNA]</scope>
</reference>
<dbReference type="AlphaFoldDB" id="A0ABC8UB68"/>
<sequence>MASRWNIHYSRLPADEDDDYDGSGGRQYDPKFDYTPRKVPRKSIALANFLLFLGCFLSSFRYSSTQVIWKEIGHKRTASYGSRIESQAERKYEMIDFEFWEVLFEYATISAVGPIHGYPRRREANRFLSFYTDDPFDNRWELNDELICGTFITAVSLPMKTMIMTVVVEDNTILNLTIRQEKSHGNPLRLQISCSFSDVSSPHFDIHLHRSYGRRSVTSVRPVTAPESNHRPKENKR</sequence>
<dbReference type="Proteomes" id="UP001642360">
    <property type="component" value="Unassembled WGS sequence"/>
</dbReference>